<dbReference type="AlphaFoldDB" id="A0A3A4G1N3"/>
<dbReference type="Gene3D" id="2.30.30.1060">
    <property type="match status" value="1"/>
</dbReference>
<dbReference type="OrthoDB" id="71751at2"/>
<dbReference type="InterPro" id="IPR021331">
    <property type="entry name" value="Hva1_TUDOR"/>
</dbReference>
<gene>
    <name evidence="3" type="ORF">D3250_07765</name>
</gene>
<comment type="caution">
    <text evidence="3">The sequence shown here is derived from an EMBL/GenBank/DDBJ whole genome shotgun (WGS) entry which is preliminary data.</text>
</comment>
<dbReference type="Pfam" id="PF11160">
    <property type="entry name" value="Hva1_TUDOR"/>
    <property type="match status" value="1"/>
</dbReference>
<sequence length="69" mass="7617">MTFQKGQIVSWKTSQGKTYGKVVSKHTEDLTFKGQTFRASGEDPVYVVESEKSGSQAAHHEGALENDSR</sequence>
<keyword evidence="4" id="KW-1185">Reference proteome</keyword>
<accession>A0A3A4G1N3</accession>
<proteinExistence type="predicted"/>
<dbReference type="EMBL" id="QYZP01000002">
    <property type="protein sequence ID" value="RJN31989.1"/>
    <property type="molecule type" value="Genomic_DNA"/>
</dbReference>
<evidence type="ECO:0000259" key="2">
    <source>
        <dbReference type="Pfam" id="PF11160"/>
    </source>
</evidence>
<name>A0A3A4G1N3_9MICC</name>
<evidence type="ECO:0000313" key="4">
    <source>
        <dbReference type="Proteomes" id="UP000266615"/>
    </source>
</evidence>
<evidence type="ECO:0000313" key="3">
    <source>
        <dbReference type="EMBL" id="RJN31989.1"/>
    </source>
</evidence>
<dbReference type="RefSeq" id="WP_119902778.1">
    <property type="nucleotide sequence ID" value="NZ_QYZP01000002.1"/>
</dbReference>
<feature type="compositionally biased region" description="Basic and acidic residues" evidence="1">
    <location>
        <begin position="58"/>
        <end position="69"/>
    </location>
</feature>
<dbReference type="Proteomes" id="UP000266615">
    <property type="component" value="Unassembled WGS sequence"/>
</dbReference>
<protein>
    <submittedName>
        <fullName evidence="3">DUF2945 domain-containing protein</fullName>
    </submittedName>
</protein>
<feature type="region of interest" description="Disordered" evidence="1">
    <location>
        <begin position="50"/>
        <end position="69"/>
    </location>
</feature>
<evidence type="ECO:0000256" key="1">
    <source>
        <dbReference type="SAM" id="MobiDB-lite"/>
    </source>
</evidence>
<organism evidence="3 4">
    <name type="scientific">Nesterenkonia natronophila</name>
    <dbReference type="NCBI Taxonomy" id="2174932"/>
    <lineage>
        <taxon>Bacteria</taxon>
        <taxon>Bacillati</taxon>
        <taxon>Actinomycetota</taxon>
        <taxon>Actinomycetes</taxon>
        <taxon>Micrococcales</taxon>
        <taxon>Micrococcaceae</taxon>
        <taxon>Nesterenkonia</taxon>
    </lineage>
</organism>
<reference evidence="3 4" key="1">
    <citation type="submission" date="2018-09" db="EMBL/GenBank/DDBJ databases">
        <title>Nesterenkonia natronophila sp. nov., an alkaliphilic actinobacteriume isolated from a soda lake, and emended description of the genus Nesterenkonia.</title>
        <authorList>
            <person name="Menes R.J."/>
            <person name="Iriarte A."/>
        </authorList>
    </citation>
    <scope>NUCLEOTIDE SEQUENCE [LARGE SCALE GENOMIC DNA]</scope>
    <source>
        <strain evidence="3 4">M8</strain>
    </source>
</reference>
<feature type="domain" description="Hypervirulence associated protein TUDOR" evidence="2">
    <location>
        <begin position="6"/>
        <end position="64"/>
    </location>
</feature>